<dbReference type="RefSeq" id="WP_394825674.1">
    <property type="nucleotide sequence ID" value="NZ_CP089984.1"/>
</dbReference>
<dbReference type="InterPro" id="IPR036390">
    <property type="entry name" value="WH_DNA-bd_sf"/>
</dbReference>
<dbReference type="PANTHER" id="PTHR33204">
    <property type="entry name" value="TRANSCRIPTIONAL REGULATOR, MARR FAMILY"/>
    <property type="match status" value="1"/>
</dbReference>
<dbReference type="Pfam" id="PF01638">
    <property type="entry name" value="HxlR"/>
    <property type="match status" value="1"/>
</dbReference>
<dbReference type="InterPro" id="IPR036388">
    <property type="entry name" value="WH-like_DNA-bd_sf"/>
</dbReference>
<organism evidence="5 6">
    <name type="scientific">Pendulispora albinea</name>
    <dbReference type="NCBI Taxonomy" id="2741071"/>
    <lineage>
        <taxon>Bacteria</taxon>
        <taxon>Pseudomonadati</taxon>
        <taxon>Myxococcota</taxon>
        <taxon>Myxococcia</taxon>
        <taxon>Myxococcales</taxon>
        <taxon>Sorangiineae</taxon>
        <taxon>Pendulisporaceae</taxon>
        <taxon>Pendulispora</taxon>
    </lineage>
</organism>
<gene>
    <name evidence="5" type="ORF">LZC94_01960</name>
</gene>
<dbReference type="Gene3D" id="1.10.10.10">
    <property type="entry name" value="Winged helix-like DNA-binding domain superfamily/Winged helix DNA-binding domain"/>
    <property type="match status" value="1"/>
</dbReference>
<dbReference type="InterPro" id="IPR002577">
    <property type="entry name" value="HTH_HxlR"/>
</dbReference>
<evidence type="ECO:0000313" key="6">
    <source>
        <dbReference type="Proteomes" id="UP001370348"/>
    </source>
</evidence>
<keyword evidence="1" id="KW-0805">Transcription regulation</keyword>
<feature type="domain" description="HTH hxlR-type" evidence="4">
    <location>
        <begin position="16"/>
        <end position="114"/>
    </location>
</feature>
<evidence type="ECO:0000259" key="4">
    <source>
        <dbReference type="PROSITE" id="PS51118"/>
    </source>
</evidence>
<proteinExistence type="predicted"/>
<dbReference type="Proteomes" id="UP001370348">
    <property type="component" value="Chromosome"/>
</dbReference>
<dbReference type="PANTHER" id="PTHR33204:SF18">
    <property type="entry name" value="TRANSCRIPTIONAL REGULATORY PROTEIN"/>
    <property type="match status" value="1"/>
</dbReference>
<protein>
    <submittedName>
        <fullName evidence="5">Helix-turn-helix transcriptional regulator</fullName>
    </submittedName>
</protein>
<name>A0ABZ2M0F0_9BACT</name>
<evidence type="ECO:0000256" key="2">
    <source>
        <dbReference type="ARBA" id="ARBA00023125"/>
    </source>
</evidence>
<evidence type="ECO:0000313" key="5">
    <source>
        <dbReference type="EMBL" id="WXB16045.1"/>
    </source>
</evidence>
<dbReference type="SUPFAM" id="SSF46785">
    <property type="entry name" value="Winged helix' DNA-binding domain"/>
    <property type="match status" value="1"/>
</dbReference>
<accession>A0ABZ2M0F0</accession>
<dbReference type="EMBL" id="CP089984">
    <property type="protein sequence ID" value="WXB16045.1"/>
    <property type="molecule type" value="Genomic_DNA"/>
</dbReference>
<evidence type="ECO:0000256" key="3">
    <source>
        <dbReference type="ARBA" id="ARBA00023163"/>
    </source>
</evidence>
<keyword evidence="3" id="KW-0804">Transcription</keyword>
<sequence length="116" mass="12838">MALRVRKNKAVIPPACPIDEGVKLLGGAWTPHVIWFLSQQPRRFSELRKDIPGLSARVLSARLRQLQDRGVITRTPLSTSPPSVEYALTELGRELLPAITALVSVALKLNAKPRPR</sequence>
<keyword evidence="6" id="KW-1185">Reference proteome</keyword>
<keyword evidence="2" id="KW-0238">DNA-binding</keyword>
<evidence type="ECO:0000256" key="1">
    <source>
        <dbReference type="ARBA" id="ARBA00023015"/>
    </source>
</evidence>
<reference evidence="5 6" key="1">
    <citation type="submission" date="2021-12" db="EMBL/GenBank/DDBJ databases">
        <title>Discovery of the Pendulisporaceae a myxobacterial family with distinct sporulation behavior and unique specialized metabolism.</title>
        <authorList>
            <person name="Garcia R."/>
            <person name="Popoff A."/>
            <person name="Bader C.D."/>
            <person name="Loehr J."/>
            <person name="Walesch S."/>
            <person name="Walt C."/>
            <person name="Boldt J."/>
            <person name="Bunk B."/>
            <person name="Haeckl F.J.F.P.J."/>
            <person name="Gunesch A.P."/>
            <person name="Birkelbach J."/>
            <person name="Nuebel U."/>
            <person name="Pietschmann T."/>
            <person name="Bach T."/>
            <person name="Mueller R."/>
        </authorList>
    </citation>
    <scope>NUCLEOTIDE SEQUENCE [LARGE SCALE GENOMIC DNA]</scope>
    <source>
        <strain evidence="5 6">MSr11954</strain>
    </source>
</reference>
<dbReference type="PROSITE" id="PS51118">
    <property type="entry name" value="HTH_HXLR"/>
    <property type="match status" value="1"/>
</dbReference>